<dbReference type="AlphaFoldDB" id="A0A024K0B3"/>
<reference evidence="1" key="2">
    <citation type="submission" date="2014-04" db="EMBL/GenBank/DDBJ databases">
        <authorList>
            <person name="Xu Y.W."/>
            <person name="Yang Q."/>
        </authorList>
    </citation>
    <scope>NUCLEOTIDE SEQUENCE</scope>
    <source>
        <strain evidence="1">DSM 44626</strain>
    </source>
</reference>
<gene>
    <name evidence="1" type="ORF">BN973_03736</name>
</gene>
<dbReference type="Proteomes" id="UP000028880">
    <property type="component" value="Unassembled WGS sequence"/>
</dbReference>
<dbReference type="Gene3D" id="6.10.140.2080">
    <property type="match status" value="1"/>
</dbReference>
<accession>A0A024K0B3</accession>
<reference evidence="1" key="1">
    <citation type="journal article" date="2014" name="Genome Announc.">
        <title>Draft Genome Sequence of Mycobacterium triplex DSM 44626.</title>
        <authorList>
            <person name="Sassi M."/>
            <person name="Croce O."/>
            <person name="Robert C."/>
            <person name="Raoult D."/>
            <person name="Drancourt M."/>
        </authorList>
    </citation>
    <scope>NUCLEOTIDE SEQUENCE [LARGE SCALE GENOMIC DNA]</scope>
    <source>
        <strain evidence="1">DSM 44626</strain>
    </source>
</reference>
<dbReference type="STRING" id="47839.BN973_03736"/>
<name>A0A024K0B3_9MYCO</name>
<keyword evidence="1" id="KW-0540">Nuclease</keyword>
<dbReference type="Gene3D" id="1.10.10.2390">
    <property type="match status" value="1"/>
</dbReference>
<dbReference type="GO" id="GO:0004519">
    <property type="term" value="F:endonuclease activity"/>
    <property type="evidence" value="ECO:0007669"/>
    <property type="project" value="UniProtKB-KW"/>
</dbReference>
<keyword evidence="1" id="KW-0255">Endonuclease</keyword>
<dbReference type="InterPro" id="IPR021784">
    <property type="entry name" value="DUF3349"/>
</dbReference>
<dbReference type="eggNOG" id="ENOG5033260">
    <property type="taxonomic scope" value="Bacteria"/>
</dbReference>
<protein>
    <submittedName>
        <fullName evidence="1">Putative endoIII-related endonuclease</fullName>
    </submittedName>
</protein>
<dbReference type="HOGENOM" id="CLU_140987_1_0_11"/>
<dbReference type="EMBL" id="HG964446">
    <property type="protein sequence ID" value="CDO89361.1"/>
    <property type="molecule type" value="Genomic_DNA"/>
</dbReference>
<proteinExistence type="predicted"/>
<keyword evidence="1" id="KW-0378">Hydrolase</keyword>
<sequence length="102" mass="11449">MLMTLSDLVMRFVGFLRAGYPEGIPTRDYVPLLALLRRRLSDDDVIAVAAAVISRNDRPIDVNDVRVAITKLTDEMPSPEDTERVKRRLAAVGWPVDDVADR</sequence>
<organism evidence="1">
    <name type="scientific">Mycobacterium triplex</name>
    <dbReference type="NCBI Taxonomy" id="47839"/>
    <lineage>
        <taxon>Bacteria</taxon>
        <taxon>Bacillati</taxon>
        <taxon>Actinomycetota</taxon>
        <taxon>Actinomycetes</taxon>
        <taxon>Mycobacteriales</taxon>
        <taxon>Mycobacteriaceae</taxon>
        <taxon>Mycobacterium</taxon>
        <taxon>Mycobacterium simiae complex</taxon>
    </lineage>
</organism>
<evidence type="ECO:0000313" key="1">
    <source>
        <dbReference type="EMBL" id="CDO89361.1"/>
    </source>
</evidence>
<dbReference type="Pfam" id="PF11829">
    <property type="entry name" value="DUF3349"/>
    <property type="match status" value="1"/>
</dbReference>